<dbReference type="AlphaFoldDB" id="A0A1L9UX00"/>
<feature type="compositionally biased region" description="Low complexity" evidence="1">
    <location>
        <begin position="308"/>
        <end position="337"/>
    </location>
</feature>
<dbReference type="OrthoDB" id="5345625at2759"/>
<dbReference type="RefSeq" id="XP_067483389.1">
    <property type="nucleotide sequence ID" value="XM_067629154.1"/>
</dbReference>
<feature type="compositionally biased region" description="Polar residues" evidence="1">
    <location>
        <begin position="171"/>
        <end position="205"/>
    </location>
</feature>
<dbReference type="OMA" id="MNSTSVQ"/>
<feature type="region of interest" description="Disordered" evidence="1">
    <location>
        <begin position="128"/>
        <end position="255"/>
    </location>
</feature>
<reference evidence="3" key="1">
    <citation type="journal article" date="2017" name="Genome Biol.">
        <title>Comparative genomics reveals high biological diversity and specific adaptations in the industrially and medically important fungal genus Aspergillus.</title>
        <authorList>
            <person name="de Vries R.P."/>
            <person name="Riley R."/>
            <person name="Wiebenga A."/>
            <person name="Aguilar-Osorio G."/>
            <person name="Amillis S."/>
            <person name="Uchima C.A."/>
            <person name="Anderluh G."/>
            <person name="Asadollahi M."/>
            <person name="Askin M."/>
            <person name="Barry K."/>
            <person name="Battaglia E."/>
            <person name="Bayram O."/>
            <person name="Benocci T."/>
            <person name="Braus-Stromeyer S.A."/>
            <person name="Caldana C."/>
            <person name="Canovas D."/>
            <person name="Cerqueira G.C."/>
            <person name="Chen F."/>
            <person name="Chen W."/>
            <person name="Choi C."/>
            <person name="Clum A."/>
            <person name="Dos Santos R.A."/>
            <person name="Damasio A.R."/>
            <person name="Diallinas G."/>
            <person name="Emri T."/>
            <person name="Fekete E."/>
            <person name="Flipphi M."/>
            <person name="Freyberg S."/>
            <person name="Gallo A."/>
            <person name="Gournas C."/>
            <person name="Habgood R."/>
            <person name="Hainaut M."/>
            <person name="Harispe M.L."/>
            <person name="Henrissat B."/>
            <person name="Hilden K.S."/>
            <person name="Hope R."/>
            <person name="Hossain A."/>
            <person name="Karabika E."/>
            <person name="Karaffa L."/>
            <person name="Karanyi Z."/>
            <person name="Krasevec N."/>
            <person name="Kuo A."/>
            <person name="Kusch H."/>
            <person name="LaButti K."/>
            <person name="Lagendijk E.L."/>
            <person name="Lapidus A."/>
            <person name="Levasseur A."/>
            <person name="Lindquist E."/>
            <person name="Lipzen A."/>
            <person name="Logrieco A.F."/>
            <person name="MacCabe A."/>
            <person name="Maekelae M.R."/>
            <person name="Malavazi I."/>
            <person name="Melin P."/>
            <person name="Meyer V."/>
            <person name="Mielnichuk N."/>
            <person name="Miskei M."/>
            <person name="Molnar A.P."/>
            <person name="Mule G."/>
            <person name="Ngan C.Y."/>
            <person name="Orejas M."/>
            <person name="Orosz E."/>
            <person name="Ouedraogo J.P."/>
            <person name="Overkamp K.M."/>
            <person name="Park H.-S."/>
            <person name="Perrone G."/>
            <person name="Piumi F."/>
            <person name="Punt P.J."/>
            <person name="Ram A.F."/>
            <person name="Ramon A."/>
            <person name="Rauscher S."/>
            <person name="Record E."/>
            <person name="Riano-Pachon D.M."/>
            <person name="Robert V."/>
            <person name="Roehrig J."/>
            <person name="Ruller R."/>
            <person name="Salamov A."/>
            <person name="Salih N.S."/>
            <person name="Samson R.A."/>
            <person name="Sandor E."/>
            <person name="Sanguinetti M."/>
            <person name="Schuetze T."/>
            <person name="Sepcic K."/>
            <person name="Shelest E."/>
            <person name="Sherlock G."/>
            <person name="Sophianopoulou V."/>
            <person name="Squina F.M."/>
            <person name="Sun H."/>
            <person name="Susca A."/>
            <person name="Todd R.B."/>
            <person name="Tsang A."/>
            <person name="Unkles S.E."/>
            <person name="van de Wiele N."/>
            <person name="van Rossen-Uffink D."/>
            <person name="Oliveira J.V."/>
            <person name="Vesth T.C."/>
            <person name="Visser J."/>
            <person name="Yu J.-H."/>
            <person name="Zhou M."/>
            <person name="Andersen M.R."/>
            <person name="Archer D.B."/>
            <person name="Baker S.E."/>
            <person name="Benoit I."/>
            <person name="Brakhage A.A."/>
            <person name="Braus G.H."/>
            <person name="Fischer R."/>
            <person name="Frisvad J.C."/>
            <person name="Goldman G.H."/>
            <person name="Houbraken J."/>
            <person name="Oakley B."/>
            <person name="Pocsi I."/>
            <person name="Scazzocchio C."/>
            <person name="Seiboth B."/>
            <person name="vanKuyk P.A."/>
            <person name="Wortman J."/>
            <person name="Dyer P.S."/>
            <person name="Grigoriev I.V."/>
        </authorList>
    </citation>
    <scope>NUCLEOTIDE SEQUENCE [LARGE SCALE GENOMIC DNA]</scope>
    <source>
        <strain evidence="3">CBS 101740 / IMI 381727 / IBT 21946</strain>
    </source>
</reference>
<protein>
    <submittedName>
        <fullName evidence="2">Uncharacterized protein</fullName>
    </submittedName>
</protein>
<feature type="region of interest" description="Disordered" evidence="1">
    <location>
        <begin position="294"/>
        <end position="457"/>
    </location>
</feature>
<evidence type="ECO:0000313" key="2">
    <source>
        <dbReference type="EMBL" id="OJJ76142.1"/>
    </source>
</evidence>
<dbReference type="GeneID" id="93581641"/>
<feature type="compositionally biased region" description="Basic residues" evidence="1">
    <location>
        <begin position="394"/>
        <end position="404"/>
    </location>
</feature>
<feature type="compositionally biased region" description="Low complexity" evidence="1">
    <location>
        <begin position="146"/>
        <end position="161"/>
    </location>
</feature>
<dbReference type="STRING" id="767769.A0A1L9UX00"/>
<feature type="compositionally biased region" description="Polar residues" evidence="1">
    <location>
        <begin position="212"/>
        <end position="222"/>
    </location>
</feature>
<feature type="compositionally biased region" description="Polar residues" evidence="1">
    <location>
        <begin position="405"/>
        <end position="418"/>
    </location>
</feature>
<keyword evidence="3" id="KW-1185">Reference proteome</keyword>
<accession>A0A1L9UX00</accession>
<dbReference type="EMBL" id="KV878680">
    <property type="protein sequence ID" value="OJJ76142.1"/>
    <property type="molecule type" value="Genomic_DNA"/>
</dbReference>
<feature type="compositionally biased region" description="Polar residues" evidence="1">
    <location>
        <begin position="342"/>
        <end position="372"/>
    </location>
</feature>
<evidence type="ECO:0000313" key="3">
    <source>
        <dbReference type="Proteomes" id="UP000184499"/>
    </source>
</evidence>
<dbReference type="Proteomes" id="UP000184499">
    <property type="component" value="Unassembled WGS sequence"/>
</dbReference>
<feature type="compositionally biased region" description="Low complexity" evidence="1">
    <location>
        <begin position="226"/>
        <end position="244"/>
    </location>
</feature>
<organism evidence="2 3">
    <name type="scientific">Aspergillus brasiliensis (strain CBS 101740 / IMI 381727 / IBT 21946)</name>
    <dbReference type="NCBI Taxonomy" id="767769"/>
    <lineage>
        <taxon>Eukaryota</taxon>
        <taxon>Fungi</taxon>
        <taxon>Dikarya</taxon>
        <taxon>Ascomycota</taxon>
        <taxon>Pezizomycotina</taxon>
        <taxon>Eurotiomycetes</taxon>
        <taxon>Eurotiomycetidae</taxon>
        <taxon>Eurotiales</taxon>
        <taxon>Aspergillaceae</taxon>
        <taxon>Aspergillus</taxon>
        <taxon>Aspergillus subgen. Circumdati</taxon>
    </lineage>
</organism>
<proteinExistence type="predicted"/>
<gene>
    <name evidence="2" type="ORF">ASPBRDRAFT_72165</name>
</gene>
<name>A0A1L9UX00_ASPBC</name>
<evidence type="ECO:0000256" key="1">
    <source>
        <dbReference type="SAM" id="MobiDB-lite"/>
    </source>
</evidence>
<dbReference type="VEuPathDB" id="FungiDB:ASPBRDRAFT_72165"/>
<sequence>MTTRLVLPHLSPQLVAIESSDPDRDFGSLPCFLPLNLSDPIAPARDLHPGRRVRALLYHHFYWTLTLNFPPQNTLSYFTYTTTPHFSKAPILRSILYPQMHSTMSVSHPSPVKDGRRVLGEKHANACLSPAHHRHASVSPLKQRPLLETSSSPKKLLPSPLFAGQKRSIDQVDSTSEPQISHVSAQPQSRPEASPNVQHDVQQDPQPHATPETPTQLLESNKQQQHHQPQQDTRPDQTSTTTSTPLIPEDPATRKRFIQEKATLLRTRLQTAMRHIHDPQLDRRLSDLEAHSRKYPRLSLPQEQRIMTTPTSSTSSSLQNQNQTTPRPYQPTTQLPLHETETQNASGLSSPPLSTGTIATQKEQGQETQTSTQRDRDEYDDDNDPMKTPTQKSTTHHSHTHRRTNTLGSPMQLSSPPATVSRRRSTETGKDMGIAEADEEGGPQERQRRLSQKGDAVDGLLKLMGTGEGVVSGTGTGVA</sequence>